<dbReference type="GO" id="GO:0006511">
    <property type="term" value="P:ubiquitin-dependent protein catabolic process"/>
    <property type="evidence" value="ECO:0007669"/>
    <property type="project" value="TreeGrafter"/>
</dbReference>
<dbReference type="Gene3D" id="1.10.10.2660">
    <property type="entry name" value="Ubiquitin-activating enzyme E1, SCCH domain"/>
    <property type="match status" value="2"/>
</dbReference>
<feature type="region of interest" description="Disordered" evidence="4">
    <location>
        <begin position="434"/>
        <end position="466"/>
    </location>
</feature>
<dbReference type="GO" id="GO:0005737">
    <property type="term" value="C:cytoplasm"/>
    <property type="evidence" value="ECO:0007669"/>
    <property type="project" value="TreeGrafter"/>
</dbReference>
<feature type="domain" description="Ubiquitin-activating enzyme SCCH" evidence="7">
    <location>
        <begin position="435"/>
        <end position="526"/>
    </location>
</feature>
<feature type="compositionally biased region" description="Polar residues" evidence="4">
    <location>
        <begin position="439"/>
        <end position="466"/>
    </location>
</feature>
<feature type="non-terminal residue" evidence="8">
    <location>
        <position position="628"/>
    </location>
</feature>
<evidence type="ECO:0000256" key="4">
    <source>
        <dbReference type="SAM" id="MobiDB-lite"/>
    </source>
</evidence>
<dbReference type="GO" id="GO:0005634">
    <property type="term" value="C:nucleus"/>
    <property type="evidence" value="ECO:0007669"/>
    <property type="project" value="TreeGrafter"/>
</dbReference>
<evidence type="ECO:0000313" key="8">
    <source>
        <dbReference type="EMBL" id="TBU13376.1"/>
    </source>
</evidence>
<comment type="pathway">
    <text evidence="1">Protein modification; protein ubiquitination.</text>
</comment>
<dbReference type="OrthoDB" id="10252231at2759"/>
<dbReference type="AlphaFoldDB" id="A0A4Q9LYB4"/>
<accession>A0A4Q9LYB4</accession>
<keyword evidence="9" id="KW-1185">Reference proteome</keyword>
<evidence type="ECO:0000259" key="7">
    <source>
        <dbReference type="Pfam" id="PF10585"/>
    </source>
</evidence>
<dbReference type="SUPFAM" id="SSF69572">
    <property type="entry name" value="Activating enzymes of the ubiquitin-like proteins"/>
    <property type="match status" value="2"/>
</dbReference>
<evidence type="ECO:0000313" key="9">
    <source>
        <dbReference type="Proteomes" id="UP000292282"/>
    </source>
</evidence>
<dbReference type="STRING" id="1176355.A0A4Q9LYB4"/>
<evidence type="ECO:0000256" key="5">
    <source>
        <dbReference type="SAM" id="SignalP"/>
    </source>
</evidence>
<evidence type="ECO:0000256" key="2">
    <source>
        <dbReference type="ARBA" id="ARBA00005673"/>
    </source>
</evidence>
<protein>
    <submittedName>
        <fullName evidence="8">Ubiquitin-activating enzyme</fullName>
    </submittedName>
</protein>
<dbReference type="InterPro" id="IPR045886">
    <property type="entry name" value="ThiF/MoeB/HesA"/>
</dbReference>
<feature type="domain" description="Ubiquitin-activating enzyme SCCH" evidence="7">
    <location>
        <begin position="254"/>
        <end position="355"/>
    </location>
</feature>
<feature type="signal peptide" evidence="5">
    <location>
        <begin position="1"/>
        <end position="23"/>
    </location>
</feature>
<dbReference type="InterPro" id="IPR042063">
    <property type="entry name" value="Ubi_acti_E1_SCCH"/>
</dbReference>
<keyword evidence="3" id="KW-0436">Ligase</keyword>
<proteinExistence type="inferred from homology"/>
<feature type="compositionally biased region" description="Polar residues" evidence="4">
    <location>
        <begin position="193"/>
        <end position="233"/>
    </location>
</feature>
<dbReference type="Gene3D" id="3.40.50.720">
    <property type="entry name" value="NAD(P)-binding Rossmann-like Domain"/>
    <property type="match status" value="1"/>
</dbReference>
<gene>
    <name evidence="8" type="ORF">CWI38_0452p0030</name>
</gene>
<reference evidence="8 9" key="1">
    <citation type="submission" date="2017-12" db="EMBL/GenBank/DDBJ databases">
        <authorList>
            <person name="Pombert J.-F."/>
            <person name="Haag K.L."/>
            <person name="Ebert D."/>
        </authorList>
    </citation>
    <scope>NUCLEOTIDE SEQUENCE [LARGE SCALE GENOMIC DNA]</scope>
    <source>
        <strain evidence="8">IL-G-3</strain>
    </source>
</reference>
<evidence type="ECO:0000259" key="6">
    <source>
        <dbReference type="Pfam" id="PF00899"/>
    </source>
</evidence>
<name>A0A4Q9LYB4_9MICR</name>
<comment type="similarity">
    <text evidence="2">Belongs to the ubiquitin-activating E1 family.</text>
</comment>
<dbReference type="InterPro" id="IPR035985">
    <property type="entry name" value="Ubiquitin-activating_enz"/>
</dbReference>
<dbReference type="Proteomes" id="UP000292282">
    <property type="component" value="Unassembled WGS sequence"/>
</dbReference>
<keyword evidence="5" id="KW-0732">Signal</keyword>
<evidence type="ECO:0000256" key="1">
    <source>
        <dbReference type="ARBA" id="ARBA00004906"/>
    </source>
</evidence>
<feature type="region of interest" description="Disordered" evidence="4">
    <location>
        <begin position="186"/>
        <end position="234"/>
    </location>
</feature>
<sequence>MVNNNIILLLLIVIILFLTLNNTNNNTTNNSNTTPSTNNLTYNNILHLPLKVGKETESVFSDTFLTNTSLVVNALDNIEARLYENKRCITNKIPIFESGTLGTKGNVQVVIPYKTESYSSSRDPPDKSIPLCTIRNLLHCIEHTIDNFEEKIISISEYIKGDNYRDSKLEGDNDSTSNYRGVDYGIDLEQDPVNDSTNKQDPVNNITDKQHPLNNSTSKQHPLNNSTNKQHPVNTIPTNNTPHTTIPTHDNLSTESVAIGEDIRVLVSSIPKNIYECVREGVILFNKYFYINIKTLIETFPVGHVTGEGQPFWVQPKRPPVPFIFNKFDCLHVLFVQSYCRVIRSVYGIKGLEGEGEGEGEGVSYKEVEDIIREGMYDNGILEGGNGKGGKIKGVNGKGGNIKGVNDKGILEGVNDESILEGVNDKVSNINGVSNSSNKQYPFNNSPNKQHPLNNCPNKQHPSNHQANTVAPNTPFNNNTNNIITLHPVTLEKDNDSNGHIDFIYACANLRARNYKIKEVSKLTVKGIAGRIIPAIATTTSVISGLCVLEMIRYVLYGNGYKNWYVNLGLSFIGCTDVIEAEKMECGMVRDRLEGVNDRDKLEGVKDRDRLEGVKDSTNTLHPVNTNT</sequence>
<dbReference type="InterPro" id="IPR000594">
    <property type="entry name" value="ThiF_NAD_FAD-bd"/>
</dbReference>
<comment type="caution">
    <text evidence="8">The sequence shown here is derived from an EMBL/GenBank/DDBJ whole genome shotgun (WGS) entry which is preliminary data.</text>
</comment>
<dbReference type="EMBL" id="PITK01000452">
    <property type="protein sequence ID" value="TBU13376.1"/>
    <property type="molecule type" value="Genomic_DNA"/>
</dbReference>
<dbReference type="UniPathway" id="UPA00143"/>
<feature type="chain" id="PRO_5020659783" evidence="5">
    <location>
        <begin position="24"/>
        <end position="628"/>
    </location>
</feature>
<dbReference type="InterPro" id="IPR019572">
    <property type="entry name" value="UBA_E1_SCCH"/>
</dbReference>
<feature type="domain" description="THIF-type NAD/FAD binding fold" evidence="6">
    <location>
        <begin position="56"/>
        <end position="556"/>
    </location>
</feature>
<dbReference type="Pfam" id="PF10585">
    <property type="entry name" value="UBA_E1_SCCH"/>
    <property type="match status" value="2"/>
</dbReference>
<dbReference type="VEuPathDB" id="MicrosporidiaDB:CWI38_0452p0030"/>
<dbReference type="GO" id="GO:0004839">
    <property type="term" value="F:ubiquitin activating enzyme activity"/>
    <property type="evidence" value="ECO:0007669"/>
    <property type="project" value="TreeGrafter"/>
</dbReference>
<evidence type="ECO:0000256" key="3">
    <source>
        <dbReference type="ARBA" id="ARBA00022598"/>
    </source>
</evidence>
<dbReference type="PANTHER" id="PTHR10953:SF4">
    <property type="entry name" value="UBIQUITIN-ACTIVATING ENZYME E1 C-TERMINAL DOMAIN-CONTAINING PROTEIN"/>
    <property type="match status" value="1"/>
</dbReference>
<dbReference type="GO" id="GO:0006974">
    <property type="term" value="P:DNA damage response"/>
    <property type="evidence" value="ECO:0007669"/>
    <property type="project" value="TreeGrafter"/>
</dbReference>
<dbReference type="Pfam" id="PF00899">
    <property type="entry name" value="ThiF"/>
    <property type="match status" value="1"/>
</dbReference>
<organism evidence="8 9">
    <name type="scientific">Hamiltosporidium tvaerminnensis</name>
    <dbReference type="NCBI Taxonomy" id="1176355"/>
    <lineage>
        <taxon>Eukaryota</taxon>
        <taxon>Fungi</taxon>
        <taxon>Fungi incertae sedis</taxon>
        <taxon>Microsporidia</taxon>
        <taxon>Dubosqiidae</taxon>
        <taxon>Hamiltosporidium</taxon>
    </lineage>
</organism>
<dbReference type="PANTHER" id="PTHR10953">
    <property type="entry name" value="UBIQUITIN-ACTIVATING ENZYME E1"/>
    <property type="match status" value="1"/>
</dbReference>